<reference evidence="2" key="1">
    <citation type="journal article" date="2017" name="Cell">
        <title>Insights into land plant evolution garnered from the Marchantia polymorpha genome.</title>
        <authorList>
            <person name="Bowman J.L."/>
            <person name="Kohchi T."/>
            <person name="Yamato K.T."/>
            <person name="Jenkins J."/>
            <person name="Shu S."/>
            <person name="Ishizaki K."/>
            <person name="Yamaoka S."/>
            <person name="Nishihama R."/>
            <person name="Nakamura Y."/>
            <person name="Berger F."/>
            <person name="Adam C."/>
            <person name="Aki S.S."/>
            <person name="Althoff F."/>
            <person name="Araki T."/>
            <person name="Arteaga-Vazquez M.A."/>
            <person name="Balasubrmanian S."/>
            <person name="Barry K."/>
            <person name="Bauer D."/>
            <person name="Boehm C.R."/>
            <person name="Briginshaw L."/>
            <person name="Caballero-Perez J."/>
            <person name="Catarino B."/>
            <person name="Chen F."/>
            <person name="Chiyoda S."/>
            <person name="Chovatia M."/>
            <person name="Davies K.M."/>
            <person name="Delmans M."/>
            <person name="Demura T."/>
            <person name="Dierschke T."/>
            <person name="Dolan L."/>
            <person name="Dorantes-Acosta A.E."/>
            <person name="Eklund D.M."/>
            <person name="Florent S.N."/>
            <person name="Flores-Sandoval E."/>
            <person name="Fujiyama A."/>
            <person name="Fukuzawa H."/>
            <person name="Galik B."/>
            <person name="Grimanelli D."/>
            <person name="Grimwood J."/>
            <person name="Grossniklaus U."/>
            <person name="Hamada T."/>
            <person name="Haseloff J."/>
            <person name="Hetherington A.J."/>
            <person name="Higo A."/>
            <person name="Hirakawa Y."/>
            <person name="Hundley H.N."/>
            <person name="Ikeda Y."/>
            <person name="Inoue K."/>
            <person name="Inoue S.I."/>
            <person name="Ishida S."/>
            <person name="Jia Q."/>
            <person name="Kakita M."/>
            <person name="Kanazawa T."/>
            <person name="Kawai Y."/>
            <person name="Kawashima T."/>
            <person name="Kennedy M."/>
            <person name="Kinose K."/>
            <person name="Kinoshita T."/>
            <person name="Kohara Y."/>
            <person name="Koide E."/>
            <person name="Komatsu K."/>
            <person name="Kopischke S."/>
            <person name="Kubo M."/>
            <person name="Kyozuka J."/>
            <person name="Lagercrantz U."/>
            <person name="Lin S.S."/>
            <person name="Lindquist E."/>
            <person name="Lipzen A.M."/>
            <person name="Lu C.W."/>
            <person name="De Luna E."/>
            <person name="Martienssen R.A."/>
            <person name="Minamino N."/>
            <person name="Mizutani M."/>
            <person name="Mizutani M."/>
            <person name="Mochizuki N."/>
            <person name="Monte I."/>
            <person name="Mosher R."/>
            <person name="Nagasaki H."/>
            <person name="Nakagami H."/>
            <person name="Naramoto S."/>
            <person name="Nishitani K."/>
            <person name="Ohtani M."/>
            <person name="Okamoto T."/>
            <person name="Okumura M."/>
            <person name="Phillips J."/>
            <person name="Pollak B."/>
            <person name="Reinders A."/>
            <person name="Rovekamp M."/>
            <person name="Sano R."/>
            <person name="Sawa S."/>
            <person name="Schmid M.W."/>
            <person name="Shirakawa M."/>
            <person name="Solano R."/>
            <person name="Spunde A."/>
            <person name="Suetsugu N."/>
            <person name="Sugano S."/>
            <person name="Sugiyama A."/>
            <person name="Sun R."/>
            <person name="Suzuki Y."/>
            <person name="Takenaka M."/>
            <person name="Takezawa D."/>
            <person name="Tomogane H."/>
            <person name="Tsuzuki M."/>
            <person name="Ueda T."/>
            <person name="Umeda M."/>
            <person name="Ward J.M."/>
            <person name="Watanabe Y."/>
            <person name="Yazaki K."/>
            <person name="Yokoyama R."/>
            <person name="Yoshitake Y."/>
            <person name="Yotsui I."/>
            <person name="Zachgo S."/>
            <person name="Schmutz J."/>
        </authorList>
    </citation>
    <scope>NUCLEOTIDE SEQUENCE [LARGE SCALE GENOMIC DNA]</scope>
    <source>
        <strain evidence="2">Tak-1</strain>
    </source>
</reference>
<dbReference type="EMBL" id="KZ772829">
    <property type="protein sequence ID" value="PTQ28601.1"/>
    <property type="molecule type" value="Genomic_DNA"/>
</dbReference>
<protein>
    <submittedName>
        <fullName evidence="1">Uncharacterized protein</fullName>
    </submittedName>
</protein>
<sequence length="82" mass="9474">YASFELDVNRTRNLLIWSQTRYHCATNPRVIFQQGFKLLNIIIELTRVYKQKRCGGRYRKSGAVVPTPIFETLAAATVITQQ</sequence>
<gene>
    <name evidence="1" type="ORF">MARPO_0159s0018</name>
</gene>
<evidence type="ECO:0000313" key="2">
    <source>
        <dbReference type="Proteomes" id="UP000244005"/>
    </source>
</evidence>
<dbReference type="AlphaFoldDB" id="A0A2R6W428"/>
<dbReference type="OrthoDB" id="10504206at2759"/>
<dbReference type="Proteomes" id="UP000244005">
    <property type="component" value="Unassembled WGS sequence"/>
</dbReference>
<accession>A0A2R6W428</accession>
<evidence type="ECO:0000313" key="1">
    <source>
        <dbReference type="EMBL" id="PTQ28601.1"/>
    </source>
</evidence>
<organism evidence="1 2">
    <name type="scientific">Marchantia polymorpha</name>
    <name type="common">Common liverwort</name>
    <name type="synonym">Marchantia aquatica</name>
    <dbReference type="NCBI Taxonomy" id="3197"/>
    <lineage>
        <taxon>Eukaryota</taxon>
        <taxon>Viridiplantae</taxon>
        <taxon>Streptophyta</taxon>
        <taxon>Embryophyta</taxon>
        <taxon>Marchantiophyta</taxon>
        <taxon>Marchantiopsida</taxon>
        <taxon>Marchantiidae</taxon>
        <taxon>Marchantiales</taxon>
        <taxon>Marchantiaceae</taxon>
        <taxon>Marchantia</taxon>
    </lineage>
</organism>
<name>A0A2R6W428_MARPO</name>
<keyword evidence="2" id="KW-1185">Reference proteome</keyword>
<proteinExistence type="predicted"/>
<feature type="non-terminal residue" evidence="1">
    <location>
        <position position="1"/>
    </location>
</feature>